<sequence>MGQSSLPGPILTDIRPRSYNFNLDVTHLPVKRYQAENIPFYYRTPIHMESNCYLGPCCLSSLCGCRNVCTFPPTANCSSHTHFSIVSVTERSCHHLPAPILSTSATSATNGGPRFAITCPPSFPSSVNWRLASLQPTHHSTSWNFIPRIIITCLS</sequence>
<dbReference type="Proteomes" id="UP000027222">
    <property type="component" value="Unassembled WGS sequence"/>
</dbReference>
<dbReference type="EMBL" id="KL142381">
    <property type="protein sequence ID" value="KDR75135.1"/>
    <property type="molecule type" value="Genomic_DNA"/>
</dbReference>
<gene>
    <name evidence="1" type="ORF">GALMADRAFT_268684</name>
</gene>
<protein>
    <submittedName>
        <fullName evidence="1">Uncharacterized protein</fullName>
    </submittedName>
</protein>
<evidence type="ECO:0000313" key="1">
    <source>
        <dbReference type="EMBL" id="KDR75135.1"/>
    </source>
</evidence>
<evidence type="ECO:0000313" key="2">
    <source>
        <dbReference type="Proteomes" id="UP000027222"/>
    </source>
</evidence>
<name>A0A067SW20_GALM3</name>
<organism evidence="1 2">
    <name type="scientific">Galerina marginata (strain CBS 339.88)</name>
    <dbReference type="NCBI Taxonomy" id="685588"/>
    <lineage>
        <taxon>Eukaryota</taxon>
        <taxon>Fungi</taxon>
        <taxon>Dikarya</taxon>
        <taxon>Basidiomycota</taxon>
        <taxon>Agaricomycotina</taxon>
        <taxon>Agaricomycetes</taxon>
        <taxon>Agaricomycetidae</taxon>
        <taxon>Agaricales</taxon>
        <taxon>Agaricineae</taxon>
        <taxon>Strophariaceae</taxon>
        <taxon>Galerina</taxon>
    </lineage>
</organism>
<reference evidence="2" key="1">
    <citation type="journal article" date="2014" name="Proc. Natl. Acad. Sci. U.S.A.">
        <title>Extensive sampling of basidiomycete genomes demonstrates inadequacy of the white-rot/brown-rot paradigm for wood decay fungi.</title>
        <authorList>
            <person name="Riley R."/>
            <person name="Salamov A.A."/>
            <person name="Brown D.W."/>
            <person name="Nagy L.G."/>
            <person name="Floudas D."/>
            <person name="Held B.W."/>
            <person name="Levasseur A."/>
            <person name="Lombard V."/>
            <person name="Morin E."/>
            <person name="Otillar R."/>
            <person name="Lindquist E.A."/>
            <person name="Sun H."/>
            <person name="LaButti K.M."/>
            <person name="Schmutz J."/>
            <person name="Jabbour D."/>
            <person name="Luo H."/>
            <person name="Baker S.E."/>
            <person name="Pisabarro A.G."/>
            <person name="Walton J.D."/>
            <person name="Blanchette R.A."/>
            <person name="Henrissat B."/>
            <person name="Martin F."/>
            <person name="Cullen D."/>
            <person name="Hibbett D.S."/>
            <person name="Grigoriev I.V."/>
        </authorList>
    </citation>
    <scope>NUCLEOTIDE SEQUENCE [LARGE SCALE GENOMIC DNA]</scope>
    <source>
        <strain evidence="2">CBS 339.88</strain>
    </source>
</reference>
<accession>A0A067SW20</accession>
<dbReference type="AlphaFoldDB" id="A0A067SW20"/>
<dbReference type="HOGENOM" id="CLU_1695586_0_0_1"/>
<keyword evidence="2" id="KW-1185">Reference proteome</keyword>
<proteinExistence type="predicted"/>